<name>A0ABR7MMP2_9BACT</name>
<proteinExistence type="predicted"/>
<reference evidence="1 2" key="1">
    <citation type="submission" date="2020-08" db="EMBL/GenBank/DDBJ databases">
        <title>Hymenobacter sp.</title>
        <authorList>
            <person name="Kim M.K."/>
        </authorList>
    </citation>
    <scope>NUCLEOTIDE SEQUENCE [LARGE SCALE GENOMIC DNA]</scope>
    <source>
        <strain evidence="1 2">BT507</strain>
    </source>
</reference>
<organism evidence="1 2">
    <name type="scientific">Hymenobacter citatus</name>
    <dbReference type="NCBI Taxonomy" id="2763506"/>
    <lineage>
        <taxon>Bacteria</taxon>
        <taxon>Pseudomonadati</taxon>
        <taxon>Bacteroidota</taxon>
        <taxon>Cytophagia</taxon>
        <taxon>Cytophagales</taxon>
        <taxon>Hymenobacteraceae</taxon>
        <taxon>Hymenobacter</taxon>
    </lineage>
</organism>
<keyword evidence="2" id="KW-1185">Reference proteome</keyword>
<dbReference type="Proteomes" id="UP000622017">
    <property type="component" value="Unassembled WGS sequence"/>
</dbReference>
<evidence type="ECO:0008006" key="3">
    <source>
        <dbReference type="Google" id="ProtNLM"/>
    </source>
</evidence>
<accession>A0ABR7MMP2</accession>
<gene>
    <name evidence="1" type="ORF">H8B15_15610</name>
</gene>
<comment type="caution">
    <text evidence="1">The sequence shown here is derived from an EMBL/GenBank/DDBJ whole genome shotgun (WGS) entry which is preliminary data.</text>
</comment>
<evidence type="ECO:0000313" key="2">
    <source>
        <dbReference type="Proteomes" id="UP000622017"/>
    </source>
</evidence>
<dbReference type="EMBL" id="JACSCY010000013">
    <property type="protein sequence ID" value="MBC6612354.1"/>
    <property type="molecule type" value="Genomic_DNA"/>
</dbReference>
<sequence length="174" mass="19347">MTRWLFLGLLLVSLSVAVWYAYLGGFRSPDVQLTTTTQPIYLAGRYFEGKANSAEFGPLFRQAQQALDNGQLRGALGNIYYSDPEASDDTVRAFVGLVVADTTSQKLPADYRYRTFPAGQRVVQARIDASYMVAPDKLYSGVKNFMQEQKLTSAKIYLEQFPVDAPAEVIALVK</sequence>
<evidence type="ECO:0000313" key="1">
    <source>
        <dbReference type="EMBL" id="MBC6612354.1"/>
    </source>
</evidence>
<dbReference type="RefSeq" id="WP_187320595.1">
    <property type="nucleotide sequence ID" value="NZ_JACSCY010000013.1"/>
</dbReference>
<protein>
    <recommendedName>
        <fullName evidence="3">GyrI-like domain-containing protein</fullName>
    </recommendedName>
</protein>